<accession>A0ABS6E9C0</accession>
<feature type="domain" description="FMN-binding" evidence="2">
    <location>
        <begin position="59"/>
        <end position="126"/>
    </location>
</feature>
<sequence>MEKKTVIVTVPLVLIGVLILVWIIISSTIVKRANQLVISNAELLEIHDGIYTREYIQSPVKTVVQVEVENHQISKIEILEHQNGLGQKAETIVDDVLNQQILNVDSITGETVSSKVILKAIENALSK</sequence>
<keyword evidence="4" id="KW-1185">Reference proteome</keyword>
<dbReference type="InterPro" id="IPR007329">
    <property type="entry name" value="FMN-bd"/>
</dbReference>
<keyword evidence="1" id="KW-1133">Transmembrane helix</keyword>
<proteinExistence type="predicted"/>
<comment type="caution">
    <text evidence="3">The sequence shown here is derived from an EMBL/GenBank/DDBJ whole genome shotgun (WGS) entry which is preliminary data.</text>
</comment>
<evidence type="ECO:0000259" key="2">
    <source>
        <dbReference type="Pfam" id="PF04205"/>
    </source>
</evidence>
<reference evidence="3 4" key="1">
    <citation type="submission" date="2021-06" db="EMBL/GenBank/DDBJ databases">
        <authorList>
            <person name="Sun Q."/>
            <person name="Li D."/>
        </authorList>
    </citation>
    <scope>NUCLEOTIDE SEQUENCE [LARGE SCALE GENOMIC DNA]</scope>
    <source>
        <strain evidence="3 4">MSJ-40</strain>
    </source>
</reference>
<dbReference type="Proteomes" id="UP000749471">
    <property type="component" value="Unassembled WGS sequence"/>
</dbReference>
<keyword evidence="1" id="KW-0812">Transmembrane</keyword>
<dbReference type="Pfam" id="PF04205">
    <property type="entry name" value="FMN_bind"/>
    <property type="match status" value="1"/>
</dbReference>
<name>A0ABS6E9C0_9FIRM</name>
<evidence type="ECO:0000256" key="1">
    <source>
        <dbReference type="SAM" id="Phobius"/>
    </source>
</evidence>
<gene>
    <name evidence="3" type="ORF">KQI42_15570</name>
</gene>
<keyword evidence="1" id="KW-0472">Membrane</keyword>
<evidence type="ECO:0000313" key="3">
    <source>
        <dbReference type="EMBL" id="MBU5439436.1"/>
    </source>
</evidence>
<dbReference type="EMBL" id="JAHLPM010000015">
    <property type="protein sequence ID" value="MBU5439436.1"/>
    <property type="molecule type" value="Genomic_DNA"/>
</dbReference>
<protein>
    <submittedName>
        <fullName evidence="3">FMN-binding protein</fullName>
    </submittedName>
</protein>
<organism evidence="3 4">
    <name type="scientific">Tissierella simiarum</name>
    <dbReference type="NCBI Taxonomy" id="2841534"/>
    <lineage>
        <taxon>Bacteria</taxon>
        <taxon>Bacillati</taxon>
        <taxon>Bacillota</taxon>
        <taxon>Tissierellia</taxon>
        <taxon>Tissierellales</taxon>
        <taxon>Tissierellaceae</taxon>
        <taxon>Tissierella</taxon>
    </lineage>
</organism>
<dbReference type="RefSeq" id="WP_216521144.1">
    <property type="nucleotide sequence ID" value="NZ_JAHLPM010000015.1"/>
</dbReference>
<evidence type="ECO:0000313" key="4">
    <source>
        <dbReference type="Proteomes" id="UP000749471"/>
    </source>
</evidence>
<feature type="transmembrane region" description="Helical" evidence="1">
    <location>
        <begin position="6"/>
        <end position="25"/>
    </location>
</feature>